<proteinExistence type="predicted"/>
<accession>K9TB51</accession>
<dbReference type="Pfam" id="PF01596">
    <property type="entry name" value="Methyltransf_3"/>
    <property type="match status" value="1"/>
</dbReference>
<sequence>MSNKTLGLDDRLHNYFLSVSGHESDILRSLRKETAAHPMSRMQIAPEQGQFMALLVQLLGATKTLEIGVFTGYSSLAVALALPAQGKIVACDVSEDYTAVARSYWQTAGVADKIDLRIAPALETLDRLIESGEAGTFDFAFIDADKQNYDNYYERALQLVRVGGLIAIDNVLWGGQVADPMVEDADTEAIRALNAKLVQDERVSLSMVPIADGLTLALKR</sequence>
<dbReference type="InterPro" id="IPR002935">
    <property type="entry name" value="SAM_O-MeTrfase"/>
</dbReference>
<keyword evidence="3" id="KW-0949">S-adenosyl-L-methionine</keyword>
<dbReference type="GO" id="GO:0008757">
    <property type="term" value="F:S-adenosylmethionine-dependent methyltransferase activity"/>
    <property type="evidence" value="ECO:0007669"/>
    <property type="project" value="TreeGrafter"/>
</dbReference>
<evidence type="ECO:0000256" key="1">
    <source>
        <dbReference type="ARBA" id="ARBA00022603"/>
    </source>
</evidence>
<reference evidence="4 5" key="1">
    <citation type="submission" date="2012-06" db="EMBL/GenBank/DDBJ databases">
        <title>Finished chromosome of genome of Oscillatoria acuminata PCC 6304.</title>
        <authorList>
            <consortium name="US DOE Joint Genome Institute"/>
            <person name="Gugger M."/>
            <person name="Coursin T."/>
            <person name="Rippka R."/>
            <person name="Tandeau De Marsac N."/>
            <person name="Huntemann M."/>
            <person name="Wei C.-L."/>
            <person name="Han J."/>
            <person name="Detter J.C."/>
            <person name="Han C."/>
            <person name="Tapia R."/>
            <person name="Davenport K."/>
            <person name="Daligault H."/>
            <person name="Erkkila T."/>
            <person name="Gu W."/>
            <person name="Munk A.C.C."/>
            <person name="Teshima H."/>
            <person name="Xu Y."/>
            <person name="Chain P."/>
            <person name="Chen A."/>
            <person name="Krypides N."/>
            <person name="Mavromatis K."/>
            <person name="Markowitz V."/>
            <person name="Szeto E."/>
            <person name="Ivanova N."/>
            <person name="Mikhailova N."/>
            <person name="Ovchinnikova G."/>
            <person name="Pagani I."/>
            <person name="Pati A."/>
            <person name="Goodwin L."/>
            <person name="Peters L."/>
            <person name="Pitluck S."/>
            <person name="Woyke T."/>
            <person name="Kerfeld C."/>
        </authorList>
    </citation>
    <scope>NUCLEOTIDE SEQUENCE [LARGE SCALE GENOMIC DNA]</scope>
    <source>
        <strain evidence="4 5">PCC 6304</strain>
    </source>
</reference>
<dbReference type="OrthoDB" id="9799672at2"/>
<keyword evidence="1 4" id="KW-0489">Methyltransferase</keyword>
<dbReference type="HOGENOM" id="CLU_067676_5_1_3"/>
<dbReference type="GO" id="GO:0032259">
    <property type="term" value="P:methylation"/>
    <property type="evidence" value="ECO:0007669"/>
    <property type="project" value="UniProtKB-KW"/>
</dbReference>
<dbReference type="RefSeq" id="WP_015146772.1">
    <property type="nucleotide sequence ID" value="NC_019693.1"/>
</dbReference>
<protein>
    <submittedName>
        <fullName evidence="4">Putative O-methyltransferase</fullName>
    </submittedName>
</protein>
<dbReference type="AlphaFoldDB" id="K9TB51"/>
<dbReference type="InParanoid" id="K9TB51"/>
<dbReference type="Proteomes" id="UP000010367">
    <property type="component" value="Chromosome"/>
</dbReference>
<dbReference type="EMBL" id="CP003607">
    <property type="protein sequence ID" value="AFY80122.1"/>
    <property type="molecule type" value="Genomic_DNA"/>
</dbReference>
<dbReference type="PANTHER" id="PTHR10509">
    <property type="entry name" value="O-METHYLTRANSFERASE-RELATED"/>
    <property type="match status" value="1"/>
</dbReference>
<dbReference type="InterPro" id="IPR050362">
    <property type="entry name" value="Cation-dep_OMT"/>
</dbReference>
<evidence type="ECO:0000256" key="2">
    <source>
        <dbReference type="ARBA" id="ARBA00022679"/>
    </source>
</evidence>
<keyword evidence="2 4" id="KW-0808">Transferase</keyword>
<dbReference type="eggNOG" id="COG4122">
    <property type="taxonomic scope" value="Bacteria"/>
</dbReference>
<evidence type="ECO:0000256" key="3">
    <source>
        <dbReference type="ARBA" id="ARBA00022691"/>
    </source>
</evidence>
<dbReference type="PATRIC" id="fig|56110.3.peg.458"/>
<evidence type="ECO:0000313" key="4">
    <source>
        <dbReference type="EMBL" id="AFY80122.1"/>
    </source>
</evidence>
<name>K9TB51_9CYAN</name>
<keyword evidence="5" id="KW-1185">Reference proteome</keyword>
<dbReference type="CDD" id="cd02440">
    <property type="entry name" value="AdoMet_MTases"/>
    <property type="match status" value="1"/>
</dbReference>
<gene>
    <name evidence="4" type="ORF">Oscil6304_0372</name>
</gene>
<organism evidence="4 5">
    <name type="scientific">Oscillatoria acuminata PCC 6304</name>
    <dbReference type="NCBI Taxonomy" id="56110"/>
    <lineage>
        <taxon>Bacteria</taxon>
        <taxon>Bacillati</taxon>
        <taxon>Cyanobacteriota</taxon>
        <taxon>Cyanophyceae</taxon>
        <taxon>Oscillatoriophycideae</taxon>
        <taxon>Oscillatoriales</taxon>
        <taxon>Oscillatoriaceae</taxon>
        <taxon>Oscillatoria</taxon>
    </lineage>
</organism>
<dbReference type="SUPFAM" id="SSF53335">
    <property type="entry name" value="S-adenosyl-L-methionine-dependent methyltransferases"/>
    <property type="match status" value="1"/>
</dbReference>
<evidence type="ECO:0000313" key="5">
    <source>
        <dbReference type="Proteomes" id="UP000010367"/>
    </source>
</evidence>
<dbReference type="Gene3D" id="3.40.50.150">
    <property type="entry name" value="Vaccinia Virus protein VP39"/>
    <property type="match status" value="1"/>
</dbReference>
<dbReference type="InterPro" id="IPR029063">
    <property type="entry name" value="SAM-dependent_MTases_sf"/>
</dbReference>
<dbReference type="KEGG" id="oac:Oscil6304_0372"/>
<dbReference type="FunCoup" id="K9TB51">
    <property type="interactions" value="292"/>
</dbReference>
<dbReference type="PANTHER" id="PTHR10509:SF14">
    <property type="entry name" value="CAFFEOYL-COA O-METHYLTRANSFERASE 3-RELATED"/>
    <property type="match status" value="1"/>
</dbReference>
<dbReference type="GO" id="GO:0008171">
    <property type="term" value="F:O-methyltransferase activity"/>
    <property type="evidence" value="ECO:0007669"/>
    <property type="project" value="InterPro"/>
</dbReference>
<dbReference type="STRING" id="56110.Oscil6304_0372"/>
<dbReference type="PROSITE" id="PS51682">
    <property type="entry name" value="SAM_OMT_I"/>
    <property type="match status" value="1"/>
</dbReference>